<keyword evidence="3" id="KW-1185">Reference proteome</keyword>
<dbReference type="RefSeq" id="WP_205049582.1">
    <property type="nucleotide sequence ID" value="NZ_JACJKX010000002.1"/>
</dbReference>
<evidence type="ECO:0008006" key="4">
    <source>
        <dbReference type="Google" id="ProtNLM"/>
    </source>
</evidence>
<gene>
    <name evidence="2" type="ORF">H5985_01640</name>
</gene>
<dbReference type="EMBL" id="JACJKX010000002">
    <property type="protein sequence ID" value="MBM6927979.1"/>
    <property type="molecule type" value="Genomic_DNA"/>
</dbReference>
<keyword evidence="1" id="KW-0812">Transmembrane</keyword>
<dbReference type="Proteomes" id="UP000777002">
    <property type="component" value="Unassembled WGS sequence"/>
</dbReference>
<proteinExistence type="predicted"/>
<reference evidence="2 3" key="1">
    <citation type="journal article" date="2021" name="Sci. Rep.">
        <title>The distribution of antibiotic resistance genes in chicken gut microbiota commensals.</title>
        <authorList>
            <person name="Juricova H."/>
            <person name="Matiasovicova J."/>
            <person name="Kubasova T."/>
            <person name="Cejkova D."/>
            <person name="Rychlik I."/>
        </authorList>
    </citation>
    <scope>NUCLEOTIDE SEQUENCE [LARGE SCALE GENOMIC DNA]</scope>
    <source>
        <strain evidence="2 3">An562</strain>
    </source>
</reference>
<name>A0ABS2GRA2_9BURK</name>
<organism evidence="2 3">
    <name type="scientific">Parasutterella secunda</name>
    <dbReference type="NCBI Taxonomy" id="626947"/>
    <lineage>
        <taxon>Bacteria</taxon>
        <taxon>Pseudomonadati</taxon>
        <taxon>Pseudomonadota</taxon>
        <taxon>Betaproteobacteria</taxon>
        <taxon>Burkholderiales</taxon>
        <taxon>Sutterellaceae</taxon>
        <taxon>Parasutterella</taxon>
    </lineage>
</organism>
<evidence type="ECO:0000256" key="1">
    <source>
        <dbReference type="SAM" id="Phobius"/>
    </source>
</evidence>
<comment type="caution">
    <text evidence="2">The sequence shown here is derived from an EMBL/GenBank/DDBJ whole genome shotgun (WGS) entry which is preliminary data.</text>
</comment>
<accession>A0ABS2GRA2</accession>
<keyword evidence="1" id="KW-1133">Transmembrane helix</keyword>
<protein>
    <recommendedName>
        <fullName evidence="4">DNA recombination protein RmuC</fullName>
    </recommendedName>
</protein>
<feature type="transmembrane region" description="Helical" evidence="1">
    <location>
        <begin position="17"/>
        <end position="38"/>
    </location>
</feature>
<keyword evidence="1" id="KW-0472">Membrane</keyword>
<sequence length="152" mass="16765">MADVTVNLLYTEIQAPLGLILLLGPGLVILICLVYGFVQQAALSMELRRVNKLLQQARDLAQKAEQSRYVELKSEMQKQILELQNQSASRHSSLMAAVNGLQSAVEGSAHETVNSLSASVGEVEDRLTQLVEMAAGKDFEIREKKIESNQKQ</sequence>
<evidence type="ECO:0000313" key="3">
    <source>
        <dbReference type="Proteomes" id="UP000777002"/>
    </source>
</evidence>
<evidence type="ECO:0000313" key="2">
    <source>
        <dbReference type="EMBL" id="MBM6927979.1"/>
    </source>
</evidence>